<keyword evidence="3" id="KW-1185">Reference proteome</keyword>
<dbReference type="AlphaFoldDB" id="A0A835Z0Y4"/>
<feature type="transmembrane region" description="Helical" evidence="1">
    <location>
        <begin position="12"/>
        <end position="30"/>
    </location>
</feature>
<keyword evidence="1" id="KW-0472">Membrane</keyword>
<dbReference type="EMBL" id="JAFCMP010000130">
    <property type="protein sequence ID" value="KAG5185477.1"/>
    <property type="molecule type" value="Genomic_DNA"/>
</dbReference>
<feature type="transmembrane region" description="Helical" evidence="1">
    <location>
        <begin position="78"/>
        <end position="99"/>
    </location>
</feature>
<feature type="transmembrane region" description="Helical" evidence="1">
    <location>
        <begin position="111"/>
        <end position="132"/>
    </location>
</feature>
<sequence length="330" mass="36006">MALTAFKCLLEMAALGVLFCISLQTTLVFGNRYFFYRRVWMNFSAFLASALALTYAAYKTGYWFAGLGPYYDCQSVLMVAGILQGACNSMAFLHLFQRADAINALNPRWRYLRIFALFLVIANWAVLGGVVVDRKFKEVNGPDGTRCLFIPGLVVFRVKFLVQLVNHVVQSAFFVWPLIVHIRLLDKGRRAGLGTSSSVAVYRHMAKRAVIAMTISSIVTIIVTVLVILAQRKGYPTTVLSITDITSTLICIYFASCSDLAERFAGPSAQGHEVGSSVTATAATSASTTTRQQVVHAVPLYKDTTAPSEDIEVAASVSDDIDAAAPISEV</sequence>
<gene>
    <name evidence="2" type="ORF">JKP88DRAFT_268319</name>
</gene>
<evidence type="ECO:0000256" key="1">
    <source>
        <dbReference type="SAM" id="Phobius"/>
    </source>
</evidence>
<protein>
    <submittedName>
        <fullName evidence="2">Uncharacterized protein</fullName>
    </submittedName>
</protein>
<accession>A0A835Z0Y4</accession>
<evidence type="ECO:0000313" key="2">
    <source>
        <dbReference type="EMBL" id="KAG5185477.1"/>
    </source>
</evidence>
<proteinExistence type="predicted"/>
<feature type="transmembrane region" description="Helical" evidence="1">
    <location>
        <begin position="39"/>
        <end position="58"/>
    </location>
</feature>
<reference evidence="2" key="1">
    <citation type="submission" date="2021-02" db="EMBL/GenBank/DDBJ databases">
        <title>First Annotated Genome of the Yellow-green Alga Tribonema minus.</title>
        <authorList>
            <person name="Mahan K.M."/>
        </authorList>
    </citation>
    <scope>NUCLEOTIDE SEQUENCE</scope>
    <source>
        <strain evidence="2">UTEX B ZZ1240</strain>
    </source>
</reference>
<comment type="caution">
    <text evidence="2">The sequence shown here is derived from an EMBL/GenBank/DDBJ whole genome shotgun (WGS) entry which is preliminary data.</text>
</comment>
<name>A0A835Z0Y4_9STRA</name>
<keyword evidence="1" id="KW-1133">Transmembrane helix</keyword>
<feature type="transmembrane region" description="Helical" evidence="1">
    <location>
        <begin position="209"/>
        <end position="229"/>
    </location>
</feature>
<feature type="transmembrane region" description="Helical" evidence="1">
    <location>
        <begin position="160"/>
        <end position="180"/>
    </location>
</feature>
<dbReference type="Proteomes" id="UP000664859">
    <property type="component" value="Unassembled WGS sequence"/>
</dbReference>
<evidence type="ECO:0000313" key="3">
    <source>
        <dbReference type="Proteomes" id="UP000664859"/>
    </source>
</evidence>
<keyword evidence="1" id="KW-0812">Transmembrane</keyword>
<organism evidence="2 3">
    <name type="scientific">Tribonema minus</name>
    <dbReference type="NCBI Taxonomy" id="303371"/>
    <lineage>
        <taxon>Eukaryota</taxon>
        <taxon>Sar</taxon>
        <taxon>Stramenopiles</taxon>
        <taxon>Ochrophyta</taxon>
        <taxon>PX clade</taxon>
        <taxon>Xanthophyceae</taxon>
        <taxon>Tribonematales</taxon>
        <taxon>Tribonemataceae</taxon>
        <taxon>Tribonema</taxon>
    </lineage>
</organism>